<protein>
    <submittedName>
        <fullName evidence="1">Uncharacterized protein</fullName>
    </submittedName>
</protein>
<dbReference type="Proteomes" id="UP000886602">
    <property type="component" value="Unassembled WGS sequence"/>
</dbReference>
<name>A0A9D7FGM1_9RHOO</name>
<organism evidence="1 2">
    <name type="scientific">Candidatus Propionivibrio dominans</name>
    <dbReference type="NCBI Taxonomy" id="2954373"/>
    <lineage>
        <taxon>Bacteria</taxon>
        <taxon>Pseudomonadati</taxon>
        <taxon>Pseudomonadota</taxon>
        <taxon>Betaproteobacteria</taxon>
        <taxon>Rhodocyclales</taxon>
        <taxon>Rhodocyclaceae</taxon>
        <taxon>Propionivibrio</taxon>
    </lineage>
</organism>
<dbReference type="AlphaFoldDB" id="A0A9D7FGM1"/>
<evidence type="ECO:0000313" key="2">
    <source>
        <dbReference type="Proteomes" id="UP000886602"/>
    </source>
</evidence>
<comment type="caution">
    <text evidence="1">The sequence shown here is derived from an EMBL/GenBank/DDBJ whole genome shotgun (WGS) entry which is preliminary data.</text>
</comment>
<gene>
    <name evidence="1" type="ORF">IPJ48_17905</name>
</gene>
<sequence>MRITHYRHMTDDELMTFARTRAETPLEVELLNRLETKMYGGFAKSTEGQMEIVFGKEFT</sequence>
<accession>A0A9D7FGM1</accession>
<proteinExistence type="predicted"/>
<reference evidence="1" key="1">
    <citation type="submission" date="2020-10" db="EMBL/GenBank/DDBJ databases">
        <title>Connecting structure to function with the recovery of over 1000 high-quality activated sludge metagenome-assembled genomes encoding full-length rRNA genes using long-read sequencing.</title>
        <authorList>
            <person name="Singleton C.M."/>
            <person name="Petriglieri F."/>
            <person name="Kristensen J.M."/>
            <person name="Kirkegaard R.H."/>
            <person name="Michaelsen T.Y."/>
            <person name="Andersen M.H."/>
            <person name="Karst S.M."/>
            <person name="Dueholm M.S."/>
            <person name="Nielsen P.H."/>
            <person name="Albertsen M."/>
        </authorList>
    </citation>
    <scope>NUCLEOTIDE SEQUENCE</scope>
    <source>
        <strain evidence="1">EsbW_18-Q3-R4-48_MAXAC.044</strain>
    </source>
</reference>
<evidence type="ECO:0000313" key="1">
    <source>
        <dbReference type="EMBL" id="MBK7424800.1"/>
    </source>
</evidence>
<dbReference type="EMBL" id="JADJNC010000051">
    <property type="protein sequence ID" value="MBK7424800.1"/>
    <property type="molecule type" value="Genomic_DNA"/>
</dbReference>